<name>A0AAV6K8J1_9ERIC</name>
<sequence length="73" mass="8228">MASLFGFCKLPIGYRLWRHIREEAAKGHGILMNPFKKRPISSCHGVPLGGMGLPCLPNWNHLGMEHFVHMSTD</sequence>
<dbReference type="AlphaFoldDB" id="A0AAV6K8J1"/>
<comment type="caution">
    <text evidence="1">The sequence shown here is derived from an EMBL/GenBank/DDBJ whole genome shotgun (WGS) entry which is preliminary data.</text>
</comment>
<evidence type="ECO:0000313" key="1">
    <source>
        <dbReference type="EMBL" id="KAG5548797.1"/>
    </source>
</evidence>
<gene>
    <name evidence="1" type="ORF">RHGRI_014223</name>
</gene>
<organism evidence="1 2">
    <name type="scientific">Rhododendron griersonianum</name>
    <dbReference type="NCBI Taxonomy" id="479676"/>
    <lineage>
        <taxon>Eukaryota</taxon>
        <taxon>Viridiplantae</taxon>
        <taxon>Streptophyta</taxon>
        <taxon>Embryophyta</taxon>
        <taxon>Tracheophyta</taxon>
        <taxon>Spermatophyta</taxon>
        <taxon>Magnoliopsida</taxon>
        <taxon>eudicotyledons</taxon>
        <taxon>Gunneridae</taxon>
        <taxon>Pentapetalae</taxon>
        <taxon>asterids</taxon>
        <taxon>Ericales</taxon>
        <taxon>Ericaceae</taxon>
        <taxon>Ericoideae</taxon>
        <taxon>Rhodoreae</taxon>
        <taxon>Rhododendron</taxon>
    </lineage>
</organism>
<protein>
    <submittedName>
        <fullName evidence="1">Uncharacterized protein</fullName>
    </submittedName>
</protein>
<dbReference type="EMBL" id="JACTNZ010000005">
    <property type="protein sequence ID" value="KAG5548797.1"/>
    <property type="molecule type" value="Genomic_DNA"/>
</dbReference>
<proteinExistence type="predicted"/>
<reference evidence="1" key="1">
    <citation type="submission" date="2020-08" db="EMBL/GenBank/DDBJ databases">
        <title>Plant Genome Project.</title>
        <authorList>
            <person name="Zhang R.-G."/>
        </authorList>
    </citation>
    <scope>NUCLEOTIDE SEQUENCE</scope>
    <source>
        <strain evidence="1">WSP0</strain>
        <tissue evidence="1">Leaf</tissue>
    </source>
</reference>
<accession>A0AAV6K8J1</accession>
<keyword evidence="2" id="KW-1185">Reference proteome</keyword>
<evidence type="ECO:0000313" key="2">
    <source>
        <dbReference type="Proteomes" id="UP000823749"/>
    </source>
</evidence>
<dbReference type="Proteomes" id="UP000823749">
    <property type="component" value="Chromosome 5"/>
</dbReference>